<sequence length="936" mass="105085">MLFSASARRNHPISDPEVFRNRHITRRAAKKINRSIPIFGVCLLFCLLPCFSYGQANAIPRPEEVIGFEVGADFHLATYEQSINYFQKLAEVSELVEIRQTGKTSEGRPWYYVLISAKENLAQIDRYRDISQQLAHPAEDLSREAALRLAEEGKAIVDISGGLHASEVAGAQHIITLAYDLLSRSEEKKIKNIMENVVLLLWPSLNPDGQDIIADWYLGNVGTPYETASTPWLYQKYVGHDNNRDAYMLNMLESRVVGRTWREWEPNIIYVHHQSSPFPTRIWLPPFAEPVATETPPIVAREVNMIGMAMAQELETKGQPGAVHMGKGFDAWYPGYIDYLPVLQNIPAYWTETALYRYATPHFYTIRDFPASRSKLQIESLYSSPWKGGWWRLKDAMDYMETASIATLDYAAKYKETLLFNKYQSARATIEKYRREPPFAYIIPQQQRDPARPVELLRRLAFNGIRILQLERDMNFEGRDYPRGTWVIPMDQEFAALARQVLDVQEYPDLRESPDGPLEQPYDAAGWTLPYQMELKVITATSPLPADFRAALKPVKGQALDPGEDDTTEDLSKVDFAPGAGFNTDAVAAGILPLPGSLSGSGNILSLDPRENNTFRVIGEALNLKLEVVYLEDTQTYGIKGAGRSQMEQWIKDYALNGQLTSSASTTPIRPRIGVYRPWTASMDMGWTRWLLDNYGLPYTSLRNSDFTAGDLHERFDVILLASERPGTIENGLPFGMAPPQYTGGLGETGTRNLQNFVNRGGTLVCLNRSSDFAIDALHLPVKNAVSGVNRSQFFTGGSIVEVEVNPSHPVTSGMPEYANVFVYSSPVFDTPDDFRGEVLARYQAKGSPLRSGYLVGEQYLNGKAAALDVHYGKGHVLLFGFQPQWRGQPMGTYRTLFNALLYTQSLTAQRQTFADDWKYPEEAGTEKGAKGVSGN</sequence>
<dbReference type="SUPFAM" id="SSF53187">
    <property type="entry name" value="Zn-dependent exopeptidases"/>
    <property type="match status" value="1"/>
</dbReference>
<dbReference type="SUPFAM" id="SSF52317">
    <property type="entry name" value="Class I glutamine amidotransferase-like"/>
    <property type="match status" value="1"/>
</dbReference>
<gene>
    <name evidence="9" type="ORF">CRP01_36470</name>
</gene>
<comment type="cofactor">
    <cofactor evidence="1">
        <name>Zn(2+)</name>
        <dbReference type="ChEBI" id="CHEBI:29105"/>
    </cofactor>
</comment>
<evidence type="ECO:0000256" key="4">
    <source>
        <dbReference type="ARBA" id="ARBA00022801"/>
    </source>
</evidence>
<dbReference type="EMBL" id="PDUD01000052">
    <property type="protein sequence ID" value="PHN01597.1"/>
    <property type="molecule type" value="Genomic_DNA"/>
</dbReference>
<accession>A0A2D0MZF3</accession>
<keyword evidence="3" id="KW-0645">Protease</keyword>
<keyword evidence="6" id="KW-0482">Metalloprotease</keyword>
<dbReference type="Gene3D" id="3.40.630.10">
    <property type="entry name" value="Zn peptidases"/>
    <property type="match status" value="1"/>
</dbReference>
<dbReference type="InterPro" id="IPR000834">
    <property type="entry name" value="Peptidase_M14"/>
</dbReference>
<dbReference type="CDD" id="cd06240">
    <property type="entry name" value="M14-like"/>
    <property type="match status" value="1"/>
</dbReference>
<keyword evidence="7" id="KW-0812">Transmembrane</keyword>
<organism evidence="9 10">
    <name type="scientific">Flavilitoribacter nigricans (strain ATCC 23147 / DSM 23189 / NBRC 102662 / NCIMB 1420 / SS-2)</name>
    <name type="common">Lewinella nigricans</name>
    <dbReference type="NCBI Taxonomy" id="1122177"/>
    <lineage>
        <taxon>Bacteria</taxon>
        <taxon>Pseudomonadati</taxon>
        <taxon>Bacteroidota</taxon>
        <taxon>Saprospiria</taxon>
        <taxon>Saprospirales</taxon>
        <taxon>Lewinellaceae</taxon>
        <taxon>Flavilitoribacter</taxon>
    </lineage>
</organism>
<dbReference type="PANTHER" id="PTHR11705:SF143">
    <property type="entry name" value="SLL0236 PROTEIN"/>
    <property type="match status" value="1"/>
</dbReference>
<dbReference type="GO" id="GO:0008270">
    <property type="term" value="F:zinc ion binding"/>
    <property type="evidence" value="ECO:0007669"/>
    <property type="project" value="InterPro"/>
</dbReference>
<evidence type="ECO:0000256" key="2">
    <source>
        <dbReference type="ARBA" id="ARBA00005988"/>
    </source>
</evidence>
<evidence type="ECO:0000259" key="8">
    <source>
        <dbReference type="Pfam" id="PF00246"/>
    </source>
</evidence>
<feature type="transmembrane region" description="Helical" evidence="7">
    <location>
        <begin position="36"/>
        <end position="54"/>
    </location>
</feature>
<comment type="caution">
    <text evidence="9">The sequence shown here is derived from an EMBL/GenBank/DDBJ whole genome shotgun (WGS) entry which is preliminary data.</text>
</comment>
<keyword evidence="7" id="KW-0472">Membrane</keyword>
<evidence type="ECO:0000256" key="6">
    <source>
        <dbReference type="ARBA" id="ARBA00023049"/>
    </source>
</evidence>
<evidence type="ECO:0000313" key="9">
    <source>
        <dbReference type="EMBL" id="PHN01597.1"/>
    </source>
</evidence>
<evidence type="ECO:0000256" key="3">
    <source>
        <dbReference type="ARBA" id="ARBA00022670"/>
    </source>
</evidence>
<dbReference type="OrthoDB" id="9758209at2"/>
<keyword evidence="5" id="KW-0862">Zinc</keyword>
<proteinExistence type="inferred from homology"/>
<dbReference type="RefSeq" id="WP_099155029.1">
    <property type="nucleotide sequence ID" value="NZ_PDUD01000052.1"/>
</dbReference>
<dbReference type="AlphaFoldDB" id="A0A2D0MZF3"/>
<dbReference type="Gene3D" id="3.40.50.880">
    <property type="match status" value="1"/>
</dbReference>
<evidence type="ECO:0000313" key="10">
    <source>
        <dbReference type="Proteomes" id="UP000223913"/>
    </source>
</evidence>
<name>A0A2D0MZF3_FLAN2</name>
<dbReference type="GO" id="GO:0005615">
    <property type="term" value="C:extracellular space"/>
    <property type="evidence" value="ECO:0007669"/>
    <property type="project" value="TreeGrafter"/>
</dbReference>
<comment type="similarity">
    <text evidence="2">Belongs to the peptidase M14 family.</text>
</comment>
<keyword evidence="4" id="KW-0378">Hydrolase</keyword>
<dbReference type="Pfam" id="PF00246">
    <property type="entry name" value="Peptidase_M14"/>
    <property type="match status" value="1"/>
</dbReference>
<dbReference type="InterPro" id="IPR029062">
    <property type="entry name" value="Class_I_gatase-like"/>
</dbReference>
<evidence type="ECO:0000256" key="5">
    <source>
        <dbReference type="ARBA" id="ARBA00022833"/>
    </source>
</evidence>
<dbReference type="PANTHER" id="PTHR11705">
    <property type="entry name" value="PROTEASE FAMILY M14 CARBOXYPEPTIDASE A,B"/>
    <property type="match status" value="1"/>
</dbReference>
<protein>
    <recommendedName>
        <fullName evidence="8">Peptidase M14 domain-containing protein</fullName>
    </recommendedName>
</protein>
<keyword evidence="7" id="KW-1133">Transmembrane helix</keyword>
<keyword evidence="10" id="KW-1185">Reference proteome</keyword>
<feature type="domain" description="Peptidase M14" evidence="8">
    <location>
        <begin position="84"/>
        <end position="219"/>
    </location>
</feature>
<dbReference type="GO" id="GO:0004181">
    <property type="term" value="F:metallocarboxypeptidase activity"/>
    <property type="evidence" value="ECO:0007669"/>
    <property type="project" value="InterPro"/>
</dbReference>
<evidence type="ECO:0000256" key="1">
    <source>
        <dbReference type="ARBA" id="ARBA00001947"/>
    </source>
</evidence>
<reference evidence="9 10" key="1">
    <citation type="submission" date="2017-10" db="EMBL/GenBank/DDBJ databases">
        <title>The draft genome sequence of Lewinella nigricans NBRC 102662.</title>
        <authorList>
            <person name="Wang K."/>
        </authorList>
    </citation>
    <scope>NUCLEOTIDE SEQUENCE [LARGE SCALE GENOMIC DNA]</scope>
    <source>
        <strain evidence="9 10">NBRC 102662</strain>
    </source>
</reference>
<dbReference type="GO" id="GO:0006508">
    <property type="term" value="P:proteolysis"/>
    <property type="evidence" value="ECO:0007669"/>
    <property type="project" value="UniProtKB-KW"/>
</dbReference>
<dbReference type="Proteomes" id="UP000223913">
    <property type="component" value="Unassembled WGS sequence"/>
</dbReference>
<evidence type="ECO:0000256" key="7">
    <source>
        <dbReference type="SAM" id="Phobius"/>
    </source>
</evidence>